<sequence>MTIIKKTNRHYTNGDSVETMASLENAIAVLSRDNEYVDKVLECFSVDRSKEKVIQIGNVKNLLEDISILDSMAEKKDVRVKVRDIVLDKMLEEEAALFTLYGISDLDLVKKLHADHIQVESRYSAKNDVLEIHKLGKFANFCRDNKWSDLLDYINEYIRNHTKNNEFCSARLIRPIESDRYLLRAVTSDKVYRNYGINFSVLVALLSVNRYAMSTKSDVFIDNYQIDDSRVYLSFRLGAPVRISDNLELSFSLILENDEIKDSSVSFSGVFQLMYTSEGRNTNITLRPNTSHYPGEMSYNTDMLTYTHSMSVEKVYDKISNLPLYIEKYVSQVAKYAKAIIDIKNPNEVKSFIVEAVNKAKKDEFSKYKEAVLRRLAAIESNSIFDLFEALRSVEELFGEDIVSREYWRKKLFNLLFSRGKDSE</sequence>
<reference evidence="1" key="1">
    <citation type="submission" date="2020-10" db="EMBL/GenBank/DDBJ databases">
        <authorList>
            <person name="Gilroy R."/>
        </authorList>
    </citation>
    <scope>NUCLEOTIDE SEQUENCE</scope>
    <source>
        <strain evidence="1">G3-8215</strain>
    </source>
</reference>
<dbReference type="Proteomes" id="UP000725002">
    <property type="component" value="Unassembled WGS sequence"/>
</dbReference>
<proteinExistence type="predicted"/>
<reference evidence="1" key="2">
    <citation type="journal article" date="2021" name="PeerJ">
        <title>Extensive microbial diversity within the chicken gut microbiome revealed by metagenomics and culture.</title>
        <authorList>
            <person name="Gilroy R."/>
            <person name="Ravi A."/>
            <person name="Getino M."/>
            <person name="Pursley I."/>
            <person name="Horton D.L."/>
            <person name="Alikhan N.F."/>
            <person name="Baker D."/>
            <person name="Gharbi K."/>
            <person name="Hall N."/>
            <person name="Watson M."/>
            <person name="Adriaenssens E.M."/>
            <person name="Foster-Nyarko E."/>
            <person name="Jarju S."/>
            <person name="Secka A."/>
            <person name="Antonio M."/>
            <person name="Oren A."/>
            <person name="Chaudhuri R.R."/>
            <person name="La Ragione R."/>
            <person name="Hildebrand F."/>
            <person name="Pallen M.J."/>
        </authorList>
    </citation>
    <scope>NUCLEOTIDE SEQUENCE</scope>
    <source>
        <strain evidence="1">G3-8215</strain>
    </source>
</reference>
<gene>
    <name evidence="1" type="ORF">IAB75_11415</name>
</gene>
<dbReference type="EMBL" id="JADILV010000082">
    <property type="protein sequence ID" value="MBO8484698.1"/>
    <property type="molecule type" value="Genomic_DNA"/>
</dbReference>
<protein>
    <submittedName>
        <fullName evidence="1">Uncharacterized protein</fullName>
    </submittedName>
</protein>
<comment type="caution">
    <text evidence="1">The sequence shown here is derived from an EMBL/GenBank/DDBJ whole genome shotgun (WGS) entry which is preliminary data.</text>
</comment>
<accession>A0A940E1I0</accession>
<dbReference type="AlphaFoldDB" id="A0A940E1I0"/>
<evidence type="ECO:0000313" key="1">
    <source>
        <dbReference type="EMBL" id="MBO8484698.1"/>
    </source>
</evidence>
<name>A0A940E1I0_9BACT</name>
<organism evidence="1 2">
    <name type="scientific">Candidatus Cryptobacteroides avicola</name>
    <dbReference type="NCBI Taxonomy" id="2840757"/>
    <lineage>
        <taxon>Bacteria</taxon>
        <taxon>Pseudomonadati</taxon>
        <taxon>Bacteroidota</taxon>
        <taxon>Bacteroidia</taxon>
        <taxon>Bacteroidales</taxon>
        <taxon>Candidatus Cryptobacteroides</taxon>
    </lineage>
</organism>
<evidence type="ECO:0000313" key="2">
    <source>
        <dbReference type="Proteomes" id="UP000725002"/>
    </source>
</evidence>